<comment type="caution">
    <text evidence="4">The sequence shown here is derived from an EMBL/GenBank/DDBJ whole genome shotgun (WGS) entry which is preliminary data.</text>
</comment>
<dbReference type="EMBL" id="JACTAM010000003">
    <property type="protein sequence ID" value="KAI2666740.1"/>
    <property type="molecule type" value="Genomic_DNA"/>
</dbReference>
<accession>A0ABQ8MV76</accession>
<keyword evidence="5" id="KW-1185">Reference proteome</keyword>
<evidence type="ECO:0000313" key="4">
    <source>
        <dbReference type="EMBL" id="KAI2666740.1"/>
    </source>
</evidence>
<gene>
    <name evidence="4" type="ORF">H4Q32_026432</name>
</gene>
<proteinExistence type="predicted"/>
<sequence>MERGRSLYFSTEEQTIIMQKYNEFKHVLQARSNTVSAAKAREDCWRKIADSVNAKQKKCDGRKTGGGPPPPEYTVAEELALSNNEGRPIMDGISGARQSDPGAGSSKQVTVVDGNTVALLKPSHIHAVSQTESVTNEETLSACSETEGTGLAEDFSQPTAEPEASTSMGFKRNVNKVETDSVRALYKRKMEIDCTLKELDCELRRLQIKKIKLEIKQLEKQISVRTPLTN</sequence>
<organism evidence="4 5">
    <name type="scientific">Labeo rohita</name>
    <name type="common">Indian major carp</name>
    <name type="synonym">Cyprinus rohita</name>
    <dbReference type="NCBI Taxonomy" id="84645"/>
    <lineage>
        <taxon>Eukaryota</taxon>
        <taxon>Metazoa</taxon>
        <taxon>Chordata</taxon>
        <taxon>Craniata</taxon>
        <taxon>Vertebrata</taxon>
        <taxon>Euteleostomi</taxon>
        <taxon>Actinopterygii</taxon>
        <taxon>Neopterygii</taxon>
        <taxon>Teleostei</taxon>
        <taxon>Ostariophysi</taxon>
        <taxon>Cypriniformes</taxon>
        <taxon>Cyprinidae</taxon>
        <taxon>Labeoninae</taxon>
        <taxon>Labeonini</taxon>
        <taxon>Labeo</taxon>
    </lineage>
</organism>
<feature type="coiled-coil region" evidence="1">
    <location>
        <begin position="189"/>
        <end position="221"/>
    </location>
</feature>
<reference evidence="4 5" key="1">
    <citation type="submission" date="2022-01" db="EMBL/GenBank/DDBJ databases">
        <title>A high-quality chromosome-level genome assembly of rohu carp, Labeo rohita.</title>
        <authorList>
            <person name="Arick M.A. II"/>
            <person name="Hsu C.-Y."/>
            <person name="Magbanua Z."/>
            <person name="Pechanova O."/>
            <person name="Grover C."/>
            <person name="Miller E."/>
            <person name="Thrash A."/>
            <person name="Ezzel L."/>
            <person name="Alam S."/>
            <person name="Benzie J."/>
            <person name="Hamilton M."/>
            <person name="Karsi A."/>
            <person name="Lawrence M.L."/>
            <person name="Peterson D.G."/>
        </authorList>
    </citation>
    <scope>NUCLEOTIDE SEQUENCE [LARGE SCALE GENOMIC DNA]</scope>
    <source>
        <strain evidence="5">BAU-BD-2019</strain>
        <tissue evidence="4">Blood</tissue>
    </source>
</reference>
<feature type="domain" description="Myb/SANT-like DNA-binding" evidence="3">
    <location>
        <begin position="5"/>
        <end position="56"/>
    </location>
</feature>
<dbReference type="Proteomes" id="UP000830375">
    <property type="component" value="Unassembled WGS sequence"/>
</dbReference>
<dbReference type="InterPro" id="IPR028002">
    <property type="entry name" value="Myb_DNA-bind_5"/>
</dbReference>
<evidence type="ECO:0000256" key="1">
    <source>
        <dbReference type="SAM" id="Coils"/>
    </source>
</evidence>
<protein>
    <submittedName>
        <fullName evidence="4">E3 ubiquitin-protein ligase BAH1</fullName>
    </submittedName>
</protein>
<name>A0ABQ8MV76_LABRO</name>
<keyword evidence="1" id="KW-0175">Coiled coil</keyword>
<evidence type="ECO:0000313" key="5">
    <source>
        <dbReference type="Proteomes" id="UP000830375"/>
    </source>
</evidence>
<feature type="region of interest" description="Disordered" evidence="2">
    <location>
        <begin position="145"/>
        <end position="166"/>
    </location>
</feature>
<evidence type="ECO:0000259" key="3">
    <source>
        <dbReference type="Pfam" id="PF13873"/>
    </source>
</evidence>
<feature type="compositionally biased region" description="Polar residues" evidence="2">
    <location>
        <begin position="156"/>
        <end position="166"/>
    </location>
</feature>
<evidence type="ECO:0000256" key="2">
    <source>
        <dbReference type="SAM" id="MobiDB-lite"/>
    </source>
</evidence>
<dbReference type="Pfam" id="PF13873">
    <property type="entry name" value="Myb_DNA-bind_5"/>
    <property type="match status" value="1"/>
</dbReference>